<feature type="domain" description="NADPH-dependent FMN reductase-like" evidence="1">
    <location>
        <begin position="1"/>
        <end position="145"/>
    </location>
</feature>
<dbReference type="InterPro" id="IPR050712">
    <property type="entry name" value="NAD(P)H-dep_reductase"/>
</dbReference>
<keyword evidence="2" id="KW-0560">Oxidoreductase</keyword>
<comment type="caution">
    <text evidence="2">The sequence shown here is derived from an EMBL/GenBank/DDBJ whole genome shotgun (WGS) entry which is preliminary data.</text>
</comment>
<dbReference type="InterPro" id="IPR005025">
    <property type="entry name" value="FMN_Rdtase-like_dom"/>
</dbReference>
<evidence type="ECO:0000259" key="1">
    <source>
        <dbReference type="Pfam" id="PF03358"/>
    </source>
</evidence>
<evidence type="ECO:0000313" key="2">
    <source>
        <dbReference type="EMBL" id="MDO5457725.1"/>
    </source>
</evidence>
<evidence type="ECO:0000313" key="3">
    <source>
        <dbReference type="Proteomes" id="UP001171751"/>
    </source>
</evidence>
<dbReference type="PANTHER" id="PTHR30543:SF21">
    <property type="entry name" value="NAD(P)H-DEPENDENT FMN REDUCTASE LOT6"/>
    <property type="match status" value="1"/>
</dbReference>
<dbReference type="GO" id="GO:0010181">
    <property type="term" value="F:FMN binding"/>
    <property type="evidence" value="ECO:0007669"/>
    <property type="project" value="TreeGrafter"/>
</dbReference>
<sequence length="198" mass="22089">MKLIAIPGTSSDKSTNRTLIQYIQKKYGSQADIEILEIKDWPMFTKSQDTTLPDAVVEAADKIKAADGVIISTPEYNHSFPAALTSALGWLSYGIYPFVNKPVLIVGASYGRLGSSRAQAQLRAALNAEELQARKMPANEFLLDYSLDAFDDEGNLVYENKANELNEVFNNFCEYIDMSKNFEGKAAVVKNQDKFNWK</sequence>
<organism evidence="2 3">
    <name type="scientific">Atopococcus tabaci</name>
    <dbReference type="NCBI Taxonomy" id="269774"/>
    <lineage>
        <taxon>Bacteria</taxon>
        <taxon>Bacillati</taxon>
        <taxon>Bacillota</taxon>
        <taxon>Bacilli</taxon>
        <taxon>Lactobacillales</taxon>
        <taxon>Carnobacteriaceae</taxon>
        <taxon>Atopococcus</taxon>
    </lineage>
</organism>
<name>A0AA43ZS46_9LACT</name>
<dbReference type="Pfam" id="PF03358">
    <property type="entry name" value="FMN_red"/>
    <property type="match status" value="1"/>
</dbReference>
<accession>A0AA43ZS46</accession>
<dbReference type="EC" id="1.-.-.-" evidence="2"/>
<dbReference type="SUPFAM" id="SSF52218">
    <property type="entry name" value="Flavoproteins"/>
    <property type="match status" value="1"/>
</dbReference>
<keyword evidence="3" id="KW-1185">Reference proteome</keyword>
<dbReference type="AlphaFoldDB" id="A0AA43ZS46"/>
<dbReference type="PANTHER" id="PTHR30543">
    <property type="entry name" value="CHROMATE REDUCTASE"/>
    <property type="match status" value="1"/>
</dbReference>
<reference evidence="2" key="1">
    <citation type="submission" date="2023-07" db="EMBL/GenBank/DDBJ databases">
        <title>Between Cages and Wild: Unraveling the Impact of Captivity on Animal Microbiomes and Antimicrobial Resistance.</title>
        <authorList>
            <person name="Schmartz G.P."/>
            <person name="Rehner J."/>
            <person name="Schuff M.J."/>
            <person name="Becker S.L."/>
            <person name="Kravczyk M."/>
            <person name="Gurevich A."/>
            <person name="Francke R."/>
            <person name="Mueller R."/>
            <person name="Keller V."/>
            <person name="Keller A."/>
        </authorList>
    </citation>
    <scope>NUCLEOTIDE SEQUENCE</scope>
    <source>
        <strain evidence="2">S39M_St_73</strain>
    </source>
</reference>
<dbReference type="InterPro" id="IPR029039">
    <property type="entry name" value="Flavoprotein-like_sf"/>
</dbReference>
<dbReference type="Proteomes" id="UP001171751">
    <property type="component" value="Unassembled WGS sequence"/>
</dbReference>
<dbReference type="GO" id="GO:0005829">
    <property type="term" value="C:cytosol"/>
    <property type="evidence" value="ECO:0007669"/>
    <property type="project" value="TreeGrafter"/>
</dbReference>
<protein>
    <submittedName>
        <fullName evidence="2">NAD(P)H-dependent oxidoreductase</fullName>
        <ecNumber evidence="2">1.-.-.-</ecNumber>
    </submittedName>
</protein>
<gene>
    <name evidence="2" type="ORF">Q4F26_05190</name>
</gene>
<dbReference type="EMBL" id="JAUNQW010000023">
    <property type="protein sequence ID" value="MDO5457725.1"/>
    <property type="molecule type" value="Genomic_DNA"/>
</dbReference>
<dbReference type="Gene3D" id="3.40.50.360">
    <property type="match status" value="1"/>
</dbReference>
<proteinExistence type="predicted"/>
<dbReference type="GO" id="GO:0016491">
    <property type="term" value="F:oxidoreductase activity"/>
    <property type="evidence" value="ECO:0007669"/>
    <property type="project" value="UniProtKB-KW"/>
</dbReference>